<keyword evidence="2" id="KW-1133">Transmembrane helix</keyword>
<evidence type="ECO:0000313" key="3">
    <source>
        <dbReference type="EMBL" id="CAF0956186.1"/>
    </source>
</evidence>
<dbReference type="Proteomes" id="UP000663828">
    <property type="component" value="Unassembled WGS sequence"/>
</dbReference>
<keyword evidence="2" id="KW-0472">Membrane</keyword>
<evidence type="ECO:0000256" key="2">
    <source>
        <dbReference type="SAM" id="Phobius"/>
    </source>
</evidence>
<accession>A0A814DLQ3</accession>
<name>A0A814DLQ3_ADIRI</name>
<feature type="compositionally biased region" description="Basic and acidic residues" evidence="1">
    <location>
        <begin position="107"/>
        <end position="116"/>
    </location>
</feature>
<keyword evidence="4" id="KW-1185">Reference proteome</keyword>
<keyword evidence="2" id="KW-0812">Transmembrane</keyword>
<proteinExistence type="predicted"/>
<comment type="caution">
    <text evidence="3">The sequence shown here is derived from an EMBL/GenBank/DDBJ whole genome shotgun (WGS) entry which is preliminary data.</text>
</comment>
<feature type="region of interest" description="Disordered" evidence="1">
    <location>
        <begin position="94"/>
        <end position="116"/>
    </location>
</feature>
<dbReference type="EMBL" id="CAJNOR010000591">
    <property type="protein sequence ID" value="CAF0956186.1"/>
    <property type="molecule type" value="Genomic_DNA"/>
</dbReference>
<sequence>MYEPIFQREKCILEFKGSSCNEEHDLLAIVDELTPEISRFLSVAPETTTATINPYCQLPLCGSGHYSCPEEQLTQDCLRQRLAFERLTTLQPIAKKSNADNDDDNDDDKKKTDKDTNSSSGFMLVLVGVIVLGIGGYLYMRFSRQKPPTEVVDDTRNSSVWEV</sequence>
<gene>
    <name evidence="3" type="ORF">XAT740_LOCUS10934</name>
</gene>
<evidence type="ECO:0000313" key="4">
    <source>
        <dbReference type="Proteomes" id="UP000663828"/>
    </source>
</evidence>
<organism evidence="3 4">
    <name type="scientific">Adineta ricciae</name>
    <name type="common">Rotifer</name>
    <dbReference type="NCBI Taxonomy" id="249248"/>
    <lineage>
        <taxon>Eukaryota</taxon>
        <taxon>Metazoa</taxon>
        <taxon>Spiralia</taxon>
        <taxon>Gnathifera</taxon>
        <taxon>Rotifera</taxon>
        <taxon>Eurotatoria</taxon>
        <taxon>Bdelloidea</taxon>
        <taxon>Adinetida</taxon>
        <taxon>Adinetidae</taxon>
        <taxon>Adineta</taxon>
    </lineage>
</organism>
<feature type="transmembrane region" description="Helical" evidence="2">
    <location>
        <begin position="121"/>
        <end position="140"/>
    </location>
</feature>
<protein>
    <submittedName>
        <fullName evidence="3">Uncharacterized protein</fullName>
    </submittedName>
</protein>
<reference evidence="3" key="1">
    <citation type="submission" date="2021-02" db="EMBL/GenBank/DDBJ databases">
        <authorList>
            <person name="Nowell W R."/>
        </authorList>
    </citation>
    <scope>NUCLEOTIDE SEQUENCE</scope>
</reference>
<dbReference type="AlphaFoldDB" id="A0A814DLQ3"/>
<evidence type="ECO:0000256" key="1">
    <source>
        <dbReference type="SAM" id="MobiDB-lite"/>
    </source>
</evidence>